<evidence type="ECO:0000313" key="2">
    <source>
        <dbReference type="Proteomes" id="UP000094849"/>
    </source>
</evidence>
<dbReference type="EMBL" id="LVJZ01000003">
    <property type="protein sequence ID" value="ODB97844.1"/>
    <property type="molecule type" value="Genomic_DNA"/>
</dbReference>
<dbReference type="AlphaFoldDB" id="A0A1E2UTR5"/>
<dbReference type="Proteomes" id="UP000094849">
    <property type="component" value="Unassembled WGS sequence"/>
</dbReference>
<comment type="caution">
    <text evidence="1">The sequence shown here is derived from an EMBL/GenBank/DDBJ whole genome shotgun (WGS) entry which is preliminary data.</text>
</comment>
<protein>
    <submittedName>
        <fullName evidence="1">Uncharacterized protein</fullName>
    </submittedName>
</protein>
<proteinExistence type="predicted"/>
<reference evidence="1 2" key="1">
    <citation type="submission" date="2016-03" db="EMBL/GenBank/DDBJ databases">
        <title>Chemosynthetic sulphur-oxidizing symbionts of marine invertebrate animals are capable of nitrogen fixation.</title>
        <authorList>
            <person name="Petersen J.M."/>
            <person name="Kemper A."/>
            <person name="Gruber-Vodicka H."/>
            <person name="Cardini U."/>
            <person name="Geest Mvander."/>
            <person name="Kleiner M."/>
            <person name="Bulgheresi S."/>
            <person name="Fussmann M."/>
            <person name="Herbold C."/>
            <person name="Seah B.K.B."/>
            <person name="Antony C.Paul."/>
            <person name="Liu D."/>
            <person name="Belitz A."/>
            <person name="Weber M."/>
        </authorList>
    </citation>
    <scope>NUCLEOTIDE SEQUENCE [LARGE SCALE GENOMIC DNA]</scope>
    <source>
        <strain evidence="1">G_D</strain>
    </source>
</reference>
<dbReference type="RefSeq" id="WP_069005830.1">
    <property type="nucleotide sequence ID" value="NZ_LVJW01000003.1"/>
</dbReference>
<keyword evidence="2" id="KW-1185">Reference proteome</keyword>
<evidence type="ECO:0000313" key="1">
    <source>
        <dbReference type="EMBL" id="ODB97844.1"/>
    </source>
</evidence>
<name>A0A1E2UTR5_9GAMM</name>
<gene>
    <name evidence="1" type="ORF">A3196_14405</name>
</gene>
<organism evidence="1 2">
    <name type="scientific">Candidatus Thiodiazotropha endoloripes</name>
    <dbReference type="NCBI Taxonomy" id="1818881"/>
    <lineage>
        <taxon>Bacteria</taxon>
        <taxon>Pseudomonadati</taxon>
        <taxon>Pseudomonadota</taxon>
        <taxon>Gammaproteobacteria</taxon>
        <taxon>Chromatiales</taxon>
        <taxon>Sedimenticolaceae</taxon>
        <taxon>Candidatus Thiodiazotropha</taxon>
    </lineage>
</organism>
<dbReference type="OrthoDB" id="7862241at2"/>
<sequence>MKLQPVIETPHPAAIWAETAPLDPLQVDCVTAVMLKILDNKCKMLPEQQMAITAIYTVVRQRQGALFEPTIHQKIDDALNADSAISCQQIHELRLYAERIIPKPVMKHFKSYLRDSLYDLN</sequence>
<accession>A0A1E2UTR5</accession>